<proteinExistence type="predicted"/>
<dbReference type="Pfam" id="PF14687">
    <property type="entry name" value="DUF4460"/>
    <property type="match status" value="1"/>
</dbReference>
<dbReference type="InParanoid" id="A0A1W4WSN9"/>
<dbReference type="Pfam" id="PF14688">
    <property type="entry name" value="DUF4461"/>
    <property type="match status" value="1"/>
</dbReference>
<name>A0A1W4WSN9_AGRPL</name>
<dbReference type="KEGG" id="apln:108738147"/>
<dbReference type="Proteomes" id="UP000192223">
    <property type="component" value="Unplaced"/>
</dbReference>
<evidence type="ECO:0000313" key="3">
    <source>
        <dbReference type="Proteomes" id="UP000192223"/>
    </source>
</evidence>
<dbReference type="FunCoup" id="A0A1W4WSN9">
    <property type="interactions" value="765"/>
</dbReference>
<evidence type="ECO:0000259" key="2">
    <source>
        <dbReference type="Pfam" id="PF14688"/>
    </source>
</evidence>
<dbReference type="PANTHER" id="PTHR31596:SF1">
    <property type="entry name" value="T-CELL ACTIVATION INHIBITOR, MITOCHONDRIAL"/>
    <property type="match status" value="1"/>
</dbReference>
<dbReference type="InterPro" id="IPR027989">
    <property type="entry name" value="DUF4461"/>
</dbReference>
<dbReference type="GO" id="GO:0005739">
    <property type="term" value="C:mitochondrion"/>
    <property type="evidence" value="ECO:0007669"/>
    <property type="project" value="TreeGrafter"/>
</dbReference>
<sequence length="479" mass="56022">MFCQGIRQIPRNVNLRYMTTTEVSTALRPFYFSVHPDLFGQYPSQRMTNETSLQQLSSFIECLQKNRPVKPVHLKFYVREKNKDEGLFKLVNIQLNEKDIRSTVTSILQSLKLSTKYVDGLPKTEKFTDPLFTEKKTHYNVDFTNIKEDDPLFGMFILKKKIDLERESNRLRYWLEKNYKVALDKSKTQIPVRSDIKRLRNELIQKWGLQEVRWDCGWNEQHFKGCLQALMALGEQHPQPMQILKGRILVFAGFTGVSLDGHIMLNSGEVRHNWLDLLHNVKKYDKALLRIPLFEKCVSQVLRDIKIGRRKFMPKILAEEYENNLKKITTALNDYLSRRSFPKEWPKTLKEYELVVDSESGPLMLSHTGQIMVPASCPGVLMVNFITRNLEEAAKKMEKYKTNQYLEQSLQQKCIDALHLTDLFKDDSVSPDVMIECCQRLLKFQDELQPVLKDVCLHITNYYSVLSDGVVCIPWNWAI</sequence>
<dbReference type="PANTHER" id="PTHR31596">
    <property type="entry name" value="T-CELL ACTIVATION INHIBITOR, MITOCHONDRIAL"/>
    <property type="match status" value="1"/>
</dbReference>
<keyword evidence="3" id="KW-1185">Reference proteome</keyword>
<dbReference type="InterPro" id="IPR028031">
    <property type="entry name" value="DUF4460"/>
</dbReference>
<evidence type="ECO:0000259" key="1">
    <source>
        <dbReference type="Pfam" id="PF14687"/>
    </source>
</evidence>
<feature type="domain" description="DUF4460" evidence="1">
    <location>
        <begin position="18"/>
        <end position="113"/>
    </location>
</feature>
<protein>
    <submittedName>
        <fullName evidence="4">T-cell activation inhibitor, mitochondrial</fullName>
    </submittedName>
</protein>
<dbReference type="RefSeq" id="XP_018326911.1">
    <property type="nucleotide sequence ID" value="XM_018471409.2"/>
</dbReference>
<dbReference type="AlphaFoldDB" id="A0A1W4WSN9"/>
<dbReference type="OrthoDB" id="4238at2759"/>
<organism evidence="3 4">
    <name type="scientific">Agrilus planipennis</name>
    <name type="common">Emerald ash borer</name>
    <name type="synonym">Agrilus marcopoli</name>
    <dbReference type="NCBI Taxonomy" id="224129"/>
    <lineage>
        <taxon>Eukaryota</taxon>
        <taxon>Metazoa</taxon>
        <taxon>Ecdysozoa</taxon>
        <taxon>Arthropoda</taxon>
        <taxon>Hexapoda</taxon>
        <taxon>Insecta</taxon>
        <taxon>Pterygota</taxon>
        <taxon>Neoptera</taxon>
        <taxon>Endopterygota</taxon>
        <taxon>Coleoptera</taxon>
        <taxon>Polyphaga</taxon>
        <taxon>Elateriformia</taxon>
        <taxon>Buprestoidea</taxon>
        <taxon>Buprestidae</taxon>
        <taxon>Agrilinae</taxon>
        <taxon>Agrilus</taxon>
    </lineage>
</organism>
<reference evidence="4" key="1">
    <citation type="submission" date="2025-08" db="UniProtKB">
        <authorList>
            <consortium name="RefSeq"/>
        </authorList>
    </citation>
    <scope>IDENTIFICATION</scope>
    <source>
        <tissue evidence="4">Entire body</tissue>
    </source>
</reference>
<gene>
    <name evidence="4" type="primary">LOC108738147</name>
</gene>
<accession>A0A1W4WSN9</accession>
<dbReference type="InterPro" id="IPR027986">
    <property type="entry name" value="TCAIM"/>
</dbReference>
<evidence type="ECO:0000313" key="4">
    <source>
        <dbReference type="RefSeq" id="XP_018326911.1"/>
    </source>
</evidence>
<feature type="domain" description="DUF4461" evidence="2">
    <location>
        <begin position="170"/>
        <end position="477"/>
    </location>
</feature>
<dbReference type="GeneID" id="108738147"/>